<evidence type="ECO:0000313" key="1">
    <source>
        <dbReference type="EMBL" id="KAI8024119.1"/>
    </source>
</evidence>
<dbReference type="EMBL" id="CM045763">
    <property type="protein sequence ID" value="KAI8024119.1"/>
    <property type="molecule type" value="Genomic_DNA"/>
</dbReference>
<comment type="caution">
    <text evidence="1">The sequence shown here is derived from an EMBL/GenBank/DDBJ whole genome shotgun (WGS) entry which is preliminary data.</text>
</comment>
<keyword evidence="2" id="KW-1185">Reference proteome</keyword>
<gene>
    <name evidence="1" type="ORF">LOK49_LG03G00802</name>
</gene>
<protein>
    <submittedName>
        <fullName evidence="1">Uncharacterized protein</fullName>
    </submittedName>
</protein>
<accession>A0ACC0IEG1</accession>
<reference evidence="1 2" key="1">
    <citation type="journal article" date="2022" name="Plant J.">
        <title>Chromosome-level genome of Camellia lanceoleosa provides a valuable resource for understanding genome evolution and self-incompatibility.</title>
        <authorList>
            <person name="Gong W."/>
            <person name="Xiao S."/>
            <person name="Wang L."/>
            <person name="Liao Z."/>
            <person name="Chang Y."/>
            <person name="Mo W."/>
            <person name="Hu G."/>
            <person name="Li W."/>
            <person name="Zhao G."/>
            <person name="Zhu H."/>
            <person name="Hu X."/>
            <person name="Ji K."/>
            <person name="Xiang X."/>
            <person name="Song Q."/>
            <person name="Yuan D."/>
            <person name="Jin S."/>
            <person name="Zhang L."/>
        </authorList>
    </citation>
    <scope>NUCLEOTIDE SEQUENCE [LARGE SCALE GENOMIC DNA]</scope>
    <source>
        <strain evidence="1">SQ_2022a</strain>
    </source>
</reference>
<evidence type="ECO:0000313" key="2">
    <source>
        <dbReference type="Proteomes" id="UP001060215"/>
    </source>
</evidence>
<sequence>MKRQRKKAMKASNKKAKGEEVVVVVEERREVRECVAAVEAEMLEDWEEWRWLWSRVEDDQISSWGSFWFPFWEIYWFGEDFNELLCTDVVWDDDIWDLKSIKDVPNP</sequence>
<organism evidence="1 2">
    <name type="scientific">Camellia lanceoleosa</name>
    <dbReference type="NCBI Taxonomy" id="1840588"/>
    <lineage>
        <taxon>Eukaryota</taxon>
        <taxon>Viridiplantae</taxon>
        <taxon>Streptophyta</taxon>
        <taxon>Embryophyta</taxon>
        <taxon>Tracheophyta</taxon>
        <taxon>Spermatophyta</taxon>
        <taxon>Magnoliopsida</taxon>
        <taxon>eudicotyledons</taxon>
        <taxon>Gunneridae</taxon>
        <taxon>Pentapetalae</taxon>
        <taxon>asterids</taxon>
        <taxon>Ericales</taxon>
        <taxon>Theaceae</taxon>
        <taxon>Camellia</taxon>
    </lineage>
</organism>
<name>A0ACC0IEG1_9ERIC</name>
<proteinExistence type="predicted"/>
<dbReference type="Proteomes" id="UP001060215">
    <property type="component" value="Chromosome 6"/>
</dbReference>